<keyword evidence="4 9" id="KW-0812">Transmembrane</keyword>
<evidence type="ECO:0000313" key="10">
    <source>
        <dbReference type="EMBL" id="EKC74835.1"/>
    </source>
</evidence>
<dbReference type="PANTHER" id="PTHR43298:SF2">
    <property type="entry name" value="FMN_FAD EXPORTER YEEO-RELATED"/>
    <property type="match status" value="1"/>
</dbReference>
<reference evidence="10" key="1">
    <citation type="journal article" date="2013" name="Environ. Microbiol.">
        <title>Microbiota from the distal guts of lean and obese adolescents exhibit partial functional redundancy besides clear differences in community structure.</title>
        <authorList>
            <person name="Ferrer M."/>
            <person name="Ruiz A."/>
            <person name="Lanza F."/>
            <person name="Haange S.B."/>
            <person name="Oberbach A."/>
            <person name="Till H."/>
            <person name="Bargiela R."/>
            <person name="Campoy C."/>
            <person name="Segura M.T."/>
            <person name="Richter M."/>
            <person name="von Bergen M."/>
            <person name="Seifert J."/>
            <person name="Suarez A."/>
        </authorList>
    </citation>
    <scope>NUCLEOTIDE SEQUENCE</scope>
</reference>
<dbReference type="AlphaFoldDB" id="K1U990"/>
<comment type="caution">
    <text evidence="10">The sequence shown here is derived from an EMBL/GenBank/DDBJ whole genome shotgun (WGS) entry which is preliminary data.</text>
</comment>
<evidence type="ECO:0000256" key="7">
    <source>
        <dbReference type="ARBA" id="ARBA00022989"/>
    </source>
</evidence>
<dbReference type="GO" id="GO:0015297">
    <property type="term" value="F:antiporter activity"/>
    <property type="evidence" value="ECO:0007669"/>
    <property type="project" value="InterPro"/>
</dbReference>
<organism evidence="10">
    <name type="scientific">human gut metagenome</name>
    <dbReference type="NCBI Taxonomy" id="408170"/>
    <lineage>
        <taxon>unclassified sequences</taxon>
        <taxon>metagenomes</taxon>
        <taxon>organismal metagenomes</taxon>
    </lineage>
</organism>
<keyword evidence="5" id="KW-0133">Cell shape</keyword>
<evidence type="ECO:0000256" key="5">
    <source>
        <dbReference type="ARBA" id="ARBA00022960"/>
    </source>
</evidence>
<evidence type="ECO:0000256" key="3">
    <source>
        <dbReference type="ARBA" id="ARBA00022475"/>
    </source>
</evidence>
<gene>
    <name evidence="10" type="ORF">LEA_05544</name>
</gene>
<dbReference type="GO" id="GO:0008360">
    <property type="term" value="P:regulation of cell shape"/>
    <property type="evidence" value="ECO:0007669"/>
    <property type="project" value="UniProtKB-KW"/>
</dbReference>
<evidence type="ECO:0000256" key="8">
    <source>
        <dbReference type="ARBA" id="ARBA00023136"/>
    </source>
</evidence>
<keyword evidence="6" id="KW-0573">Peptidoglycan synthesis</keyword>
<dbReference type="Pfam" id="PF03023">
    <property type="entry name" value="MurJ"/>
    <property type="match status" value="1"/>
</dbReference>
<comment type="subcellular location">
    <subcellularLocation>
        <location evidence="1">Cell membrane</location>
        <topology evidence="1">Multi-pass membrane protein</topology>
    </subcellularLocation>
</comment>
<feature type="transmembrane region" description="Helical" evidence="9">
    <location>
        <begin position="6"/>
        <end position="22"/>
    </location>
</feature>
<dbReference type="InterPro" id="IPR002528">
    <property type="entry name" value="MATE_fam"/>
</dbReference>
<evidence type="ECO:0000256" key="2">
    <source>
        <dbReference type="ARBA" id="ARBA00022448"/>
    </source>
</evidence>
<keyword evidence="8 9" id="KW-0472">Membrane</keyword>
<evidence type="ECO:0000256" key="9">
    <source>
        <dbReference type="SAM" id="Phobius"/>
    </source>
</evidence>
<dbReference type="PANTHER" id="PTHR43298">
    <property type="entry name" value="MULTIDRUG RESISTANCE PROTEIN NORM-RELATED"/>
    <property type="match status" value="1"/>
</dbReference>
<proteinExistence type="predicted"/>
<protein>
    <submittedName>
        <fullName evidence="10">MATE efflux family protein</fullName>
    </submittedName>
</protein>
<dbReference type="GO" id="GO:0005886">
    <property type="term" value="C:plasma membrane"/>
    <property type="evidence" value="ECO:0007669"/>
    <property type="project" value="UniProtKB-SubCell"/>
</dbReference>
<feature type="transmembrane region" description="Helical" evidence="9">
    <location>
        <begin position="56"/>
        <end position="76"/>
    </location>
</feature>
<dbReference type="InterPro" id="IPR050222">
    <property type="entry name" value="MATE_MdtK"/>
</dbReference>
<evidence type="ECO:0000256" key="6">
    <source>
        <dbReference type="ARBA" id="ARBA00022984"/>
    </source>
</evidence>
<dbReference type="Pfam" id="PF01554">
    <property type="entry name" value="MatE"/>
    <property type="match status" value="1"/>
</dbReference>
<feature type="non-terminal residue" evidence="10">
    <location>
        <position position="204"/>
    </location>
</feature>
<keyword evidence="2" id="KW-0813">Transport</keyword>
<evidence type="ECO:0000256" key="1">
    <source>
        <dbReference type="ARBA" id="ARBA00004651"/>
    </source>
</evidence>
<keyword evidence="7 9" id="KW-1133">Transmembrane helix</keyword>
<dbReference type="InterPro" id="IPR004268">
    <property type="entry name" value="MurJ"/>
</dbReference>
<accession>K1U990</accession>
<feature type="transmembrane region" description="Helical" evidence="9">
    <location>
        <begin position="29"/>
        <end position="50"/>
    </location>
</feature>
<evidence type="ECO:0000256" key="4">
    <source>
        <dbReference type="ARBA" id="ARBA00022692"/>
    </source>
</evidence>
<dbReference type="EMBL" id="AJWY01003612">
    <property type="protein sequence ID" value="EKC74835.1"/>
    <property type="molecule type" value="Genomic_DNA"/>
</dbReference>
<dbReference type="GO" id="GO:0009252">
    <property type="term" value="P:peptidoglycan biosynthetic process"/>
    <property type="evidence" value="ECO:0007669"/>
    <property type="project" value="UniProtKB-KW"/>
</dbReference>
<feature type="transmembrane region" description="Helical" evidence="9">
    <location>
        <begin position="185"/>
        <end position="203"/>
    </location>
</feature>
<keyword evidence="3" id="KW-1003">Cell membrane</keyword>
<name>K1U990_9ZZZZ</name>
<dbReference type="GO" id="GO:0042910">
    <property type="term" value="F:xenobiotic transmembrane transporter activity"/>
    <property type="evidence" value="ECO:0007669"/>
    <property type="project" value="InterPro"/>
</dbReference>
<sequence length="204" mass="21836">MYLLGLPVILLYNFLSAVFRSVGDTKTPLIVLALSGCLNVLLNLFFVIVLKMTVNGVAIATVISNAISSIVLFIVLMKSDKYIKLSLRELRIDKRVLGQILEIGLPAGLQSAVFAISNIIIQAAINSLGTIVIAASSAAFNIEVIAYDVFNSFSQACTTFVGQNYGAGKLDRCKKTLLLSIAEDTIATAVTIGLVLFSGRFLLS</sequence>